<comment type="caution">
    <text evidence="1">The sequence shown here is derived from an EMBL/GenBank/DDBJ whole genome shotgun (WGS) entry which is preliminary data.</text>
</comment>
<name>A0ACB9SGW8_HOLOL</name>
<evidence type="ECO:0000313" key="1">
    <source>
        <dbReference type="EMBL" id="KAI4454558.1"/>
    </source>
</evidence>
<evidence type="ECO:0000313" key="2">
    <source>
        <dbReference type="Proteomes" id="UP001056778"/>
    </source>
</evidence>
<accession>A0ACB9SGW8</accession>
<organism evidence="1 2">
    <name type="scientific">Holotrichia oblita</name>
    <name type="common">Chafer beetle</name>
    <dbReference type="NCBI Taxonomy" id="644536"/>
    <lineage>
        <taxon>Eukaryota</taxon>
        <taxon>Metazoa</taxon>
        <taxon>Ecdysozoa</taxon>
        <taxon>Arthropoda</taxon>
        <taxon>Hexapoda</taxon>
        <taxon>Insecta</taxon>
        <taxon>Pterygota</taxon>
        <taxon>Neoptera</taxon>
        <taxon>Endopterygota</taxon>
        <taxon>Coleoptera</taxon>
        <taxon>Polyphaga</taxon>
        <taxon>Scarabaeiformia</taxon>
        <taxon>Scarabaeidae</taxon>
        <taxon>Melolonthinae</taxon>
        <taxon>Holotrichia</taxon>
    </lineage>
</organism>
<keyword evidence="2" id="KW-1185">Reference proteome</keyword>
<proteinExistence type="predicted"/>
<dbReference type="Proteomes" id="UP001056778">
    <property type="component" value="Chromosome 9"/>
</dbReference>
<sequence length="209" mass="23765">MGVLRVLFLFLVIFIAYSSQHSYGLGECPEVTPMDNFKMRPMLGIWYVIKKTATNSACITYNFTATHTRNKYHLQQESHSIIPGKAHYHYNGELTVPNAVNPAKMKVKFALNLIPASYIVVITDYHNYAAIFTCQRIAFGNRKSVSILSRKRTIDDDYMQLILNTLKSFKLNPNELSTIAQVNCDKQDDGLELRSVSGTSRSGDYEWIP</sequence>
<dbReference type="EMBL" id="CM043023">
    <property type="protein sequence ID" value="KAI4454558.1"/>
    <property type="molecule type" value="Genomic_DNA"/>
</dbReference>
<reference evidence="1" key="1">
    <citation type="submission" date="2022-04" db="EMBL/GenBank/DDBJ databases">
        <title>Chromosome-scale genome assembly of Holotrichia oblita Faldermann.</title>
        <authorList>
            <person name="Rongchong L."/>
        </authorList>
    </citation>
    <scope>NUCLEOTIDE SEQUENCE</scope>
    <source>
        <strain evidence="1">81SQS9</strain>
    </source>
</reference>
<protein>
    <submittedName>
        <fullName evidence="1">Apolipoprotein d</fullName>
    </submittedName>
</protein>
<gene>
    <name evidence="1" type="ORF">MML48_9g00016198</name>
</gene>